<gene>
    <name evidence="8" type="primary">ApiAP2</name>
    <name evidence="8" type="ORF">PRELSG_0515700</name>
</gene>
<feature type="compositionally biased region" description="Basic and acidic residues" evidence="6">
    <location>
        <begin position="2131"/>
        <end position="2141"/>
    </location>
</feature>
<dbReference type="OMA" id="NTIFPRN"/>
<dbReference type="InterPro" id="IPR001471">
    <property type="entry name" value="AP2/ERF_dom"/>
</dbReference>
<proteinExistence type="predicted"/>
<feature type="compositionally biased region" description="Basic and acidic residues" evidence="6">
    <location>
        <begin position="2009"/>
        <end position="2022"/>
    </location>
</feature>
<feature type="compositionally biased region" description="Polar residues" evidence="6">
    <location>
        <begin position="1699"/>
        <end position="1713"/>
    </location>
</feature>
<evidence type="ECO:0000256" key="4">
    <source>
        <dbReference type="ARBA" id="ARBA00023163"/>
    </source>
</evidence>
<name>A0A1J1H372_PLARL</name>
<dbReference type="GO" id="GO:0005634">
    <property type="term" value="C:nucleus"/>
    <property type="evidence" value="ECO:0007669"/>
    <property type="project" value="UniProtKB-SubCell"/>
</dbReference>
<evidence type="ECO:0000259" key="7">
    <source>
        <dbReference type="Pfam" id="PF00847"/>
    </source>
</evidence>
<evidence type="ECO:0000256" key="6">
    <source>
        <dbReference type="SAM" id="MobiDB-lite"/>
    </source>
</evidence>
<reference evidence="8 9" key="1">
    <citation type="submission" date="2015-04" db="EMBL/GenBank/DDBJ databases">
        <authorList>
            <consortium name="Pathogen Informatics"/>
        </authorList>
    </citation>
    <scope>NUCLEOTIDE SEQUENCE [LARGE SCALE GENOMIC DNA]</scope>
    <source>
        <strain evidence="8 9">SGS1</strain>
    </source>
</reference>
<dbReference type="GO" id="GO:0003700">
    <property type="term" value="F:DNA-binding transcription factor activity"/>
    <property type="evidence" value="ECO:0007669"/>
    <property type="project" value="InterPro"/>
</dbReference>
<evidence type="ECO:0000256" key="1">
    <source>
        <dbReference type="ARBA" id="ARBA00004123"/>
    </source>
</evidence>
<evidence type="ECO:0000256" key="2">
    <source>
        <dbReference type="ARBA" id="ARBA00023015"/>
    </source>
</evidence>
<feature type="region of interest" description="Disordered" evidence="6">
    <location>
        <begin position="536"/>
        <end position="563"/>
    </location>
</feature>
<feature type="compositionally biased region" description="Polar residues" evidence="6">
    <location>
        <begin position="1134"/>
        <end position="1150"/>
    </location>
</feature>
<feature type="region of interest" description="Disordered" evidence="6">
    <location>
        <begin position="1131"/>
        <end position="1150"/>
    </location>
</feature>
<dbReference type="EMBL" id="LN835300">
    <property type="protein sequence ID" value="CRG98999.1"/>
    <property type="molecule type" value="Genomic_DNA"/>
</dbReference>
<keyword evidence="2" id="KW-0805">Transcription regulation</keyword>
<dbReference type="RefSeq" id="XP_028532008.1">
    <property type="nucleotide sequence ID" value="XM_028675417.1"/>
</dbReference>
<keyword evidence="9" id="KW-1185">Reference proteome</keyword>
<dbReference type="GO" id="GO:0003677">
    <property type="term" value="F:DNA binding"/>
    <property type="evidence" value="ECO:0007669"/>
    <property type="project" value="UniProtKB-KW"/>
</dbReference>
<dbReference type="Gene3D" id="1.20.5.2050">
    <property type="match status" value="1"/>
</dbReference>
<accession>A0A1J1H372</accession>
<dbReference type="OrthoDB" id="348021at2759"/>
<feature type="region of interest" description="Disordered" evidence="6">
    <location>
        <begin position="2001"/>
        <end position="2022"/>
    </location>
</feature>
<evidence type="ECO:0000256" key="3">
    <source>
        <dbReference type="ARBA" id="ARBA00023125"/>
    </source>
</evidence>
<dbReference type="KEGG" id="prel:PRELSG_0515700"/>
<evidence type="ECO:0000313" key="9">
    <source>
        <dbReference type="Proteomes" id="UP000220158"/>
    </source>
</evidence>
<feature type="region of interest" description="Disordered" evidence="6">
    <location>
        <begin position="2102"/>
        <end position="2145"/>
    </location>
</feature>
<keyword evidence="4" id="KW-0804">Transcription</keyword>
<dbReference type="Pfam" id="PF00847">
    <property type="entry name" value="AP2"/>
    <property type="match status" value="1"/>
</dbReference>
<feature type="compositionally biased region" description="Polar residues" evidence="6">
    <location>
        <begin position="549"/>
        <end position="559"/>
    </location>
</feature>
<evidence type="ECO:0000256" key="5">
    <source>
        <dbReference type="ARBA" id="ARBA00023242"/>
    </source>
</evidence>
<feature type="region of interest" description="Disordered" evidence="6">
    <location>
        <begin position="1694"/>
        <end position="1713"/>
    </location>
</feature>
<protein>
    <submittedName>
        <fullName evidence="8">Transcription factor with AP2 domain(S), putative</fullName>
    </submittedName>
</protein>
<sequence length="2634" mass="309784">MSNCSLKCSILPCVHTLKNKNDLDFYDLKENIIQSCKNEININTEMTNFKNISDNHNMDKQLSNKLKNTKVENCIKSDMNLKLKDFNLEELISSFQRDKKNILLNTYNYYFHNNFFYLNEKEKNEVNDDINIYYYKRLSLNIMNFDYEKDYKQDKLNGVKPILFKSEKCDFNQKIFRTASYDDIFLQKIKISNIDKSTKKCIKKYKIPFEPNFYSNRFFFSDKYINDDSFLLSNNCTKYCNSLSINNNNSILNTNNKTLKNSLSHIIYILRFEGPPPHFLIIKFNKKIKKAFIIKKVPVNKNISFNLAKFIAEKYIQILRKNLKKREKKMEKIRSNGNNHDNQLIVNNSNNNNEIYYNNKQFEIRGDNDNNSNLINNNSNIDNSREILIKNDEILDEFCEDYFSNYLLNINSLTYENYNSENTCSEKIYTNEYLNIDLEKIVFNTNTEKYIKFLNNIKIYFLKKVDDIKNCNIDNVDNSENKLIILVNIKYGSSVKSKIFIFTNLVDMESEYEYIDILDKKHNDDTFCSKLYKSKNDKKNESDNNHKNTSSGSINSDTDMNTKINNVNTIKNNNNKNINNTDNNYNNNTTCNKNFFLNNNESNSTIENNDNSPLDIYKHEHSDYIFSADNMNEKILNKEISDDDTVPRYNSDRSVDENKNNITLIDKEVKNLDYLLENEENKYNEINICNDKNNVSMQKKKKMSQKYKRKIINFIRNNVYINSYIYNCFESTDMKNNLFKDDVIIIDATKDQLINNLPYYVYELNKFVFIKFIKFENYIKRNHKLAERYIKHLLQSNVKCINNYMIGMRWIPDIFAYEYYVCRITEVNSEVKENKKSLKGNYSLALQKNSNKGSIKYLVDYENKIIDNVLCVLHEYYQTSLFTEKCIFNLFKLVLMRVSMYADVMNKKIITLDLDKAMHRMKKFSEPININDLCTLSEYENLTTNKNIDMDSEVVLKEQSNNLLRSSNWSNLNNDMNSLECRDNDIKNKNNNISVTYTYNDNNANERSVSNKDIQIKHVSDSDIRKSSNSSHNKYNQLFIKKDKYEKESSLQNKFKNKKKVSYNLDNTSLSLKKKKSKAEGYDLLKGEPLCLKYYSSSSNNVLVNIENHKKGYYSNTSDLSTNSHNAKHKYHLRSNNPHSTDNYSSEEYMTRSNLRNREKGKNKMVYKIMNKNGLIEPYWWFFYNLYTNACVQSDKTNPLASKISKTKNSLKKGEENINLLNNSDKSGKGNDNDDYRKILKKYKSNLLNHFNTRNNKIKIKYISMVHDIIYKKFILLKNTIFPRNIHEAEIIYTLFPHESQTFMFVCTDDNLKYQNQNFLKYISFSDYIMTYNKIDENKRDIINNIHEKNDILHIEEYNGLENNKVIDKDFYLDHFIIGDSKDASNVLVDNNFKYSHTPNYDKIKRNNREAYSYSKEINDIKNLSENKCNIKILLNNVEESNDNGTKNNSNDEKDRNNYIYNGNGIKENSHKVFDFEKNKREIKQNAYYDYFLNDKNLLNTTENFHAVGEKRSVSSTNFGRSKYYENIGEDEEKKNTSDNDISLIKRRRNGSKRAKSNNLSNAKNYSMCNKNDVNNEELLIPMGPLPTGVYFDSARKLWRCQWKENGKFKTKGFSLIHYNTLEEARKQCIIYRCDVGNIPVKNEWLNPVYVSSSYFFNKKCASSNNNNTNYSNKELKTSSLNLNKLKEKTTNTTKNFIDGSSKNSSDHCYNSRHSTKNNVSTSFLNNEKGDDIDISILKEFVSKNKENSQTLCFNSEKEKTEMDSINSQNSKVKTVKEENRELLDKGNIEMQIKKSNGDLKIENDCMLNDDYTKDKYNLNNKENLENFIDSSNKKYLNTYNNIESSFSLGKKGTNDELKMNISVNNEIYSPLKKLKGNTVKDVKLNEIKNESDDCNIPMKTKLKFDENLNNQNNFTSYSDNDNNFNYYNKKKNGQIACIEYDIIFNKEMNKEKGKNFQESSSNSIIKKQYSSDIEDNRLNNLRQNTDMKYTYVKKKFPKDNTDNMQYDANKDSTHINDDRSNINKEGSSYPEIFFQDIQNFLNFVKEKECSSDNTYANQEENDAAYMKKKNMSNTMYENYFKSIIVQYENEEKQKHYFNATDSYGINKNNDATTNNENGTNNDNISSSSNKLEKSDNEDSLNRSSQLKNSYNYSFLNDKEKSMDFLRYIKKIADNKKKAINHIEENNNCTTLDKNEECNNKYDLNENDNNLLTEGFQNNSNTVNEKRNSDIHEGNKEKLDNLKYTEFITSEKENNDYTLKKKNENIANKLIYNSNNNDENGLNEQNINFTLKKDATNEKKYINFKEIITSNLINANKNNYETKNNELDTNLDYNKTLKYGNNCVLNMTDESIYSYYKNNDTFNQEKKNVKALDSNNNNNNADIVPTNKIKESSENSSYNSLSQDITKSFNITNVKNGNNQSSSEPFFNMNNHNNNNLEEKVNEYYEGTLYTKKKAKTTNNDFKKNKEKINFDNYNLHEGNNENCYTNNHLINNLYNNHNKNSNNKNDNISENELNNTPCFNKKKSLDIDINLIKQSLPKGIYYDHAKKLYRVQYIINNSIKTKGFSVKKLGLVQAKIEAESFRNFCLENGLLNSRKRRINSPYNKKEENFKMIKDNEEILSNLLYLYNSNNKPR</sequence>
<comment type="subcellular location">
    <subcellularLocation>
        <location evidence="1">Nucleus</location>
    </subcellularLocation>
</comment>
<evidence type="ECO:0000313" key="8">
    <source>
        <dbReference type="EMBL" id="CRG98999.1"/>
    </source>
</evidence>
<keyword evidence="3" id="KW-0238">DNA-binding</keyword>
<organism evidence="8 9">
    <name type="scientific">Plasmodium relictum</name>
    <dbReference type="NCBI Taxonomy" id="85471"/>
    <lineage>
        <taxon>Eukaryota</taxon>
        <taxon>Sar</taxon>
        <taxon>Alveolata</taxon>
        <taxon>Apicomplexa</taxon>
        <taxon>Aconoidasida</taxon>
        <taxon>Haemosporida</taxon>
        <taxon>Plasmodiidae</taxon>
        <taxon>Plasmodium</taxon>
        <taxon>Plasmodium (Haemamoeba)</taxon>
    </lineage>
</organism>
<dbReference type="VEuPathDB" id="PlasmoDB:PRELSG_0515700"/>
<dbReference type="Proteomes" id="UP000220158">
    <property type="component" value="Chromosome 5"/>
</dbReference>
<feature type="compositionally biased region" description="Low complexity" evidence="6">
    <location>
        <begin position="2107"/>
        <end position="2124"/>
    </location>
</feature>
<keyword evidence="5" id="KW-0539">Nucleus</keyword>
<feature type="compositionally biased region" description="Basic and acidic residues" evidence="6">
    <location>
        <begin position="536"/>
        <end position="546"/>
    </location>
</feature>
<feature type="domain" description="AP2/ERF" evidence="7">
    <location>
        <begin position="1587"/>
        <end position="1634"/>
    </location>
</feature>
<dbReference type="GeneID" id="39735100"/>